<accession>A0A4V2KR99</accession>
<dbReference type="GO" id="GO:0016740">
    <property type="term" value="F:transferase activity"/>
    <property type="evidence" value="ECO:0007669"/>
    <property type="project" value="UniProtKB-KW"/>
</dbReference>
<dbReference type="InterPro" id="IPR001173">
    <property type="entry name" value="Glyco_trans_2-like"/>
</dbReference>
<dbReference type="Proteomes" id="UP000293036">
    <property type="component" value="Unassembled WGS sequence"/>
</dbReference>
<dbReference type="EMBL" id="SJDT01000001">
    <property type="protein sequence ID" value="TBW23644.1"/>
    <property type="molecule type" value="Genomic_DNA"/>
</dbReference>
<keyword evidence="2" id="KW-0808">Transferase</keyword>
<feature type="domain" description="Glycosyltransferase 2-like" evidence="1">
    <location>
        <begin position="5"/>
        <end position="151"/>
    </location>
</feature>
<comment type="caution">
    <text evidence="2">The sequence shown here is derived from an EMBL/GenBank/DDBJ whole genome shotgun (WGS) entry which is preliminary data.</text>
</comment>
<dbReference type="AlphaFoldDB" id="A0A4V2KR99"/>
<dbReference type="PANTHER" id="PTHR43179">
    <property type="entry name" value="RHAMNOSYLTRANSFERASE WBBL"/>
    <property type="match status" value="1"/>
</dbReference>
<dbReference type="SUPFAM" id="SSF53448">
    <property type="entry name" value="Nucleotide-diphospho-sugar transferases"/>
    <property type="match status" value="1"/>
</dbReference>
<protein>
    <submittedName>
        <fullName evidence="2">Glycosyltransferase family 2 protein</fullName>
    </submittedName>
</protein>
<evidence type="ECO:0000259" key="1">
    <source>
        <dbReference type="Pfam" id="PF00535"/>
    </source>
</evidence>
<dbReference type="InterPro" id="IPR029044">
    <property type="entry name" value="Nucleotide-diphossugar_trans"/>
</dbReference>
<keyword evidence="3" id="KW-1185">Reference proteome</keyword>
<evidence type="ECO:0000313" key="2">
    <source>
        <dbReference type="EMBL" id="TBW23644.1"/>
    </source>
</evidence>
<sequence length="283" mass="32010">MKLRVITIVFNPGEELRNFCRSVFQAFSDARLSQSHLELVIVNNGSHCALLDELQQEYPVSVIDPKENLGYGRAANLGAQGFDGEWILVSNPDVVYEQSSIADLVEMAEIYPRGGVFGPKILTPEGEIYPSARRFPRLVSGIGHALLKPVWENNPFTKKYQENEAVDQAHEVDWLSGACLLIRSRAFREVGGFDDRFFMFFEDTMLGEALKKRNWSSIFVPNAVIVHDQGKSWRDRPAPMIRAHHESARTYLNIVYSKPYQWPLRCALGLGLKARAALLTRGK</sequence>
<dbReference type="OrthoDB" id="9771846at2"/>
<gene>
    <name evidence="2" type="ORF">EZJ44_00425</name>
</gene>
<proteinExistence type="predicted"/>
<organism evidence="2 3">
    <name type="scientific">Arcanobacterium bovis</name>
    <dbReference type="NCBI Taxonomy" id="2529275"/>
    <lineage>
        <taxon>Bacteria</taxon>
        <taxon>Bacillati</taxon>
        <taxon>Actinomycetota</taxon>
        <taxon>Actinomycetes</taxon>
        <taxon>Actinomycetales</taxon>
        <taxon>Actinomycetaceae</taxon>
        <taxon>Arcanobacterium</taxon>
    </lineage>
</organism>
<reference evidence="2 3" key="1">
    <citation type="submission" date="2019-02" db="EMBL/GenBank/DDBJ databases">
        <title>Arcanobacterium bovis sp. nov., isolated from the milk of a cow with mastitis.</title>
        <authorList>
            <person name="Sammra O."/>
            <person name="Foster G."/>
            <person name="Hassan A."/>
            <person name="Alssahen M."/>
            <person name="Laemmler C."/>
            <person name="Borowiak M."/>
            <person name="Malorny B."/>
            <person name="Abdulmawjood A."/>
        </authorList>
    </citation>
    <scope>NUCLEOTIDE SEQUENCE [LARGE SCALE GENOMIC DNA]</scope>
    <source>
        <strain evidence="2 3">C605018/01/1</strain>
    </source>
</reference>
<dbReference type="Gene3D" id="3.90.550.10">
    <property type="entry name" value="Spore Coat Polysaccharide Biosynthesis Protein SpsA, Chain A"/>
    <property type="match status" value="1"/>
</dbReference>
<dbReference type="CDD" id="cd04186">
    <property type="entry name" value="GT_2_like_c"/>
    <property type="match status" value="1"/>
</dbReference>
<dbReference type="Pfam" id="PF00535">
    <property type="entry name" value="Glycos_transf_2"/>
    <property type="match status" value="1"/>
</dbReference>
<name>A0A4V2KR99_9ACTO</name>
<dbReference type="PANTHER" id="PTHR43179:SF7">
    <property type="entry name" value="RHAMNOSYLTRANSFERASE WBBL"/>
    <property type="match status" value="1"/>
</dbReference>
<evidence type="ECO:0000313" key="3">
    <source>
        <dbReference type="Proteomes" id="UP000293036"/>
    </source>
</evidence>